<feature type="domain" description="NfeD1b N-terminal" evidence="8">
    <location>
        <begin position="21"/>
        <end position="195"/>
    </location>
</feature>
<dbReference type="Gene3D" id="3.90.226.10">
    <property type="entry name" value="2-enoyl-CoA Hydratase, Chain A, domain 1"/>
    <property type="match status" value="1"/>
</dbReference>
<gene>
    <name evidence="9" type="ORF">SAMN00017477_0690</name>
</gene>
<organism evidence="9 10">
    <name type="scientific">Peptoniphilus asaccharolyticus DSM 20463</name>
    <dbReference type="NCBI Taxonomy" id="573058"/>
    <lineage>
        <taxon>Bacteria</taxon>
        <taxon>Bacillati</taxon>
        <taxon>Bacillota</taxon>
        <taxon>Tissierellia</taxon>
        <taxon>Tissierellales</taxon>
        <taxon>Peptoniphilaceae</taxon>
        <taxon>Peptoniphilus</taxon>
    </lineage>
</organism>
<dbReference type="PANTHER" id="PTHR33507:SF3">
    <property type="entry name" value="INNER MEMBRANE PROTEIN YBBJ"/>
    <property type="match status" value="1"/>
</dbReference>
<dbReference type="Pfam" id="PF24961">
    <property type="entry name" value="NfeD_membrane"/>
    <property type="match status" value="1"/>
</dbReference>
<dbReference type="EMBL" id="FWWR01000009">
    <property type="protein sequence ID" value="SMB84638.1"/>
    <property type="molecule type" value="Genomic_DNA"/>
</dbReference>
<evidence type="ECO:0000256" key="2">
    <source>
        <dbReference type="ARBA" id="ARBA00022692"/>
    </source>
</evidence>
<dbReference type="SUPFAM" id="SSF52096">
    <property type="entry name" value="ClpP/crotonase"/>
    <property type="match status" value="1"/>
</dbReference>
<feature type="transmembrane region" description="Helical" evidence="5">
    <location>
        <begin position="310"/>
        <end position="329"/>
    </location>
</feature>
<evidence type="ECO:0000256" key="4">
    <source>
        <dbReference type="ARBA" id="ARBA00023136"/>
    </source>
</evidence>
<dbReference type="InterPro" id="IPR012340">
    <property type="entry name" value="NA-bd_OB-fold"/>
</dbReference>
<keyword evidence="2 5" id="KW-0812">Transmembrane</keyword>
<dbReference type="GO" id="GO:0006508">
    <property type="term" value="P:proteolysis"/>
    <property type="evidence" value="ECO:0007669"/>
    <property type="project" value="UniProtKB-KW"/>
</dbReference>
<name>A0A1W1UU16_PEPAS</name>
<dbReference type="OrthoDB" id="9806253at2"/>
<comment type="subcellular location">
    <subcellularLocation>
        <location evidence="1">Membrane</location>
        <topology evidence="1">Multi-pass membrane protein</topology>
    </subcellularLocation>
</comment>
<feature type="transmembrane region" description="Helical" evidence="5">
    <location>
        <begin position="237"/>
        <end position="255"/>
    </location>
</feature>
<sequence>MKKIILGVFLSILLFTRVDAKVLVVPVEGEINSAKANFVSESIKNLTSEDTAIFKIDTYGGAIISAEQIKNSIMNCEAKTISVVDNKAESAGVLLTIASSEVYMVEGSTIGSAEPIPNTEKTLSYWRSVLEDTASRRGRNKDVIVSMADSDIAIENVIEKGKLLNLNAQKSKDLGISDETYKNFEQFLLDKNIDKYETARMSVGMKFLDVISSQSISSLLLIIGMAACVVELFMPGFGVGGVVSIMAFGLFFAGNIFAGNASWYAMAIFVLGIVLVFIEIMMPGFGIAGISGIVSLVLGVIFAMGSLEVAVKSLSLAIIVTIGIGMFMVKKGMKTNLFNSLRLNNSLSSEEGFLSVDTAKLNVGDICITKTVLKPTGFIEYMGTKYEAISVDGYIDKDVEVEVSKVEKSKIYVRRTI</sequence>
<keyword evidence="4 5" id="KW-0472">Membrane</keyword>
<feature type="transmembrane region" description="Helical" evidence="5">
    <location>
        <begin position="210"/>
        <end position="230"/>
    </location>
</feature>
<evidence type="ECO:0000259" key="6">
    <source>
        <dbReference type="Pfam" id="PF01957"/>
    </source>
</evidence>
<evidence type="ECO:0000259" key="8">
    <source>
        <dbReference type="Pfam" id="PF25145"/>
    </source>
</evidence>
<dbReference type="Proteomes" id="UP000192368">
    <property type="component" value="Unassembled WGS sequence"/>
</dbReference>
<feature type="domain" description="NfeD-like C-terminal" evidence="6">
    <location>
        <begin position="363"/>
        <end position="415"/>
    </location>
</feature>
<dbReference type="GO" id="GO:0008233">
    <property type="term" value="F:peptidase activity"/>
    <property type="evidence" value="ECO:0007669"/>
    <property type="project" value="UniProtKB-KW"/>
</dbReference>
<evidence type="ECO:0000256" key="1">
    <source>
        <dbReference type="ARBA" id="ARBA00004141"/>
    </source>
</evidence>
<dbReference type="InterPro" id="IPR002810">
    <property type="entry name" value="NfeD-like_C"/>
</dbReference>
<dbReference type="Pfam" id="PF25145">
    <property type="entry name" value="NfeD1b_N"/>
    <property type="match status" value="1"/>
</dbReference>
<accession>A0A1W1UU16</accession>
<dbReference type="CDD" id="cd07021">
    <property type="entry name" value="Clp_protease_NfeD_like"/>
    <property type="match status" value="1"/>
</dbReference>
<evidence type="ECO:0000313" key="10">
    <source>
        <dbReference type="Proteomes" id="UP000192368"/>
    </source>
</evidence>
<feature type="domain" description="NfeD integral membrane" evidence="7">
    <location>
        <begin position="216"/>
        <end position="328"/>
    </location>
</feature>
<evidence type="ECO:0000256" key="3">
    <source>
        <dbReference type="ARBA" id="ARBA00022989"/>
    </source>
</evidence>
<dbReference type="GO" id="GO:0005886">
    <property type="term" value="C:plasma membrane"/>
    <property type="evidence" value="ECO:0007669"/>
    <property type="project" value="TreeGrafter"/>
</dbReference>
<dbReference type="STRING" id="573058.SAMN00017477_0690"/>
<dbReference type="InterPro" id="IPR056738">
    <property type="entry name" value="NfeD1b_N"/>
</dbReference>
<keyword evidence="10" id="KW-1185">Reference proteome</keyword>
<evidence type="ECO:0000313" key="9">
    <source>
        <dbReference type="EMBL" id="SMB84638.1"/>
    </source>
</evidence>
<dbReference type="RefSeq" id="WP_084230345.1">
    <property type="nucleotide sequence ID" value="NZ_FWWR01000009.1"/>
</dbReference>
<dbReference type="AlphaFoldDB" id="A0A1W1UU16"/>
<dbReference type="InterPro" id="IPR029045">
    <property type="entry name" value="ClpP/crotonase-like_dom_sf"/>
</dbReference>
<feature type="transmembrane region" description="Helical" evidence="5">
    <location>
        <begin position="261"/>
        <end position="278"/>
    </location>
</feature>
<evidence type="ECO:0000259" key="7">
    <source>
        <dbReference type="Pfam" id="PF24961"/>
    </source>
</evidence>
<dbReference type="InterPro" id="IPR056739">
    <property type="entry name" value="NfeD_membrane"/>
</dbReference>
<dbReference type="Pfam" id="PF01957">
    <property type="entry name" value="NfeD"/>
    <property type="match status" value="1"/>
</dbReference>
<keyword evidence="9" id="KW-0645">Protease</keyword>
<dbReference type="Gene3D" id="2.40.50.140">
    <property type="entry name" value="Nucleic acid-binding proteins"/>
    <property type="match status" value="1"/>
</dbReference>
<reference evidence="10" key="1">
    <citation type="submission" date="2017-04" db="EMBL/GenBank/DDBJ databases">
        <authorList>
            <person name="Varghese N."/>
            <person name="Submissions S."/>
        </authorList>
    </citation>
    <scope>NUCLEOTIDE SEQUENCE [LARGE SCALE GENOMIC DNA]</scope>
    <source>
        <strain evidence="10">DSM 20463</strain>
    </source>
</reference>
<protein>
    <submittedName>
        <fullName evidence="9">Membrane-bound serine protease (ClpP class)</fullName>
    </submittedName>
</protein>
<keyword evidence="3 5" id="KW-1133">Transmembrane helix</keyword>
<evidence type="ECO:0000256" key="5">
    <source>
        <dbReference type="SAM" id="Phobius"/>
    </source>
</evidence>
<feature type="transmembrane region" description="Helical" evidence="5">
    <location>
        <begin position="285"/>
        <end position="304"/>
    </location>
</feature>
<dbReference type="InterPro" id="IPR052165">
    <property type="entry name" value="Membrane_assoc_protease"/>
</dbReference>
<dbReference type="PANTHER" id="PTHR33507">
    <property type="entry name" value="INNER MEMBRANE PROTEIN YBBJ"/>
    <property type="match status" value="1"/>
</dbReference>
<keyword evidence="9" id="KW-0378">Hydrolase</keyword>
<proteinExistence type="predicted"/>